<accession>A0A232EQB7</accession>
<gene>
    <name evidence="1" type="ORF">TSAR_004231</name>
</gene>
<comment type="caution">
    <text evidence="1">The sequence shown here is derived from an EMBL/GenBank/DDBJ whole genome shotgun (WGS) entry which is preliminary data.</text>
</comment>
<name>A0A232EQB7_9HYME</name>
<reference evidence="1 2" key="1">
    <citation type="journal article" date="2017" name="Curr. Biol.">
        <title>The Evolution of Venom by Co-option of Single-Copy Genes.</title>
        <authorList>
            <person name="Martinson E.O."/>
            <person name="Mrinalini"/>
            <person name="Kelkar Y.D."/>
            <person name="Chang C.H."/>
            <person name="Werren J.H."/>
        </authorList>
    </citation>
    <scope>NUCLEOTIDE SEQUENCE [LARGE SCALE GENOMIC DNA]</scope>
    <source>
        <strain evidence="1 2">Alberta</strain>
        <tissue evidence="1">Whole body</tissue>
    </source>
</reference>
<keyword evidence="2" id="KW-1185">Reference proteome</keyword>
<sequence>MSRRVQCVGGCGATTERLPCKPEDLGSSSGSVTFSLHSSLVTFSGEQRQVEECDAVVAVARRQNVYHASQRISVEAQGPSLFRCTLHS</sequence>
<dbReference type="Proteomes" id="UP000215335">
    <property type="component" value="Unassembled WGS sequence"/>
</dbReference>
<proteinExistence type="predicted"/>
<organism evidence="1 2">
    <name type="scientific">Trichomalopsis sarcophagae</name>
    <dbReference type="NCBI Taxonomy" id="543379"/>
    <lineage>
        <taxon>Eukaryota</taxon>
        <taxon>Metazoa</taxon>
        <taxon>Ecdysozoa</taxon>
        <taxon>Arthropoda</taxon>
        <taxon>Hexapoda</taxon>
        <taxon>Insecta</taxon>
        <taxon>Pterygota</taxon>
        <taxon>Neoptera</taxon>
        <taxon>Endopterygota</taxon>
        <taxon>Hymenoptera</taxon>
        <taxon>Apocrita</taxon>
        <taxon>Proctotrupomorpha</taxon>
        <taxon>Chalcidoidea</taxon>
        <taxon>Pteromalidae</taxon>
        <taxon>Pteromalinae</taxon>
        <taxon>Trichomalopsis</taxon>
    </lineage>
</organism>
<evidence type="ECO:0000313" key="2">
    <source>
        <dbReference type="Proteomes" id="UP000215335"/>
    </source>
</evidence>
<protein>
    <submittedName>
        <fullName evidence="1">Uncharacterized protein</fullName>
    </submittedName>
</protein>
<dbReference type="AlphaFoldDB" id="A0A232EQB7"/>
<dbReference type="EMBL" id="NNAY01002821">
    <property type="protein sequence ID" value="OXU20496.1"/>
    <property type="molecule type" value="Genomic_DNA"/>
</dbReference>
<evidence type="ECO:0000313" key="1">
    <source>
        <dbReference type="EMBL" id="OXU20496.1"/>
    </source>
</evidence>